<keyword evidence="2" id="KW-1133">Transmembrane helix</keyword>
<evidence type="ECO:0000313" key="4">
    <source>
        <dbReference type="EMBL" id="HJF40502.1"/>
    </source>
</evidence>
<protein>
    <submittedName>
        <fullName evidence="4">Helix-turn-helix domain-containing protein</fullName>
    </submittedName>
    <submittedName>
        <fullName evidence="5">Transcriptional regulator</fullName>
    </submittedName>
</protein>
<evidence type="ECO:0000259" key="3">
    <source>
        <dbReference type="PROSITE" id="PS50943"/>
    </source>
</evidence>
<dbReference type="GO" id="GO:0003677">
    <property type="term" value="F:DNA binding"/>
    <property type="evidence" value="ECO:0007669"/>
    <property type="project" value="UniProtKB-KW"/>
</dbReference>
<dbReference type="AlphaFoldDB" id="A0A1Y4EK08"/>
<dbReference type="CDD" id="cd00093">
    <property type="entry name" value="HTH_XRE"/>
    <property type="match status" value="1"/>
</dbReference>
<reference evidence="4" key="3">
    <citation type="journal article" date="2021" name="PeerJ">
        <title>Extensive microbial diversity within the chicken gut microbiome revealed by metagenomics and culture.</title>
        <authorList>
            <person name="Gilroy R."/>
            <person name="Ravi A."/>
            <person name="Getino M."/>
            <person name="Pursley I."/>
            <person name="Horton D.L."/>
            <person name="Alikhan N.F."/>
            <person name="Baker D."/>
            <person name="Gharbi K."/>
            <person name="Hall N."/>
            <person name="Watson M."/>
            <person name="Adriaenssens E.M."/>
            <person name="Foster-Nyarko E."/>
            <person name="Jarju S."/>
            <person name="Secka A."/>
            <person name="Antonio M."/>
            <person name="Oren A."/>
            <person name="Chaudhuri R.R."/>
            <person name="La Ragione R."/>
            <person name="Hildebrand F."/>
            <person name="Pallen M.J."/>
        </authorList>
    </citation>
    <scope>NUCLEOTIDE SEQUENCE</scope>
    <source>
        <strain evidence="4">CHK193-16274</strain>
    </source>
</reference>
<keyword evidence="2" id="KW-0472">Membrane</keyword>
<organism evidence="5 6">
    <name type="scientific">Thomasclavelia spiroformis</name>
    <dbReference type="NCBI Taxonomy" id="29348"/>
    <lineage>
        <taxon>Bacteria</taxon>
        <taxon>Bacillati</taxon>
        <taxon>Bacillota</taxon>
        <taxon>Erysipelotrichia</taxon>
        <taxon>Erysipelotrichales</taxon>
        <taxon>Coprobacillaceae</taxon>
        <taxon>Thomasclavelia</taxon>
    </lineage>
</organism>
<evidence type="ECO:0000313" key="5">
    <source>
        <dbReference type="EMBL" id="OUQ05739.1"/>
    </source>
</evidence>
<evidence type="ECO:0000256" key="2">
    <source>
        <dbReference type="SAM" id="Phobius"/>
    </source>
</evidence>
<feature type="domain" description="HTH cro/C1-type" evidence="3">
    <location>
        <begin position="7"/>
        <end position="61"/>
    </location>
</feature>
<reference evidence="5" key="2">
    <citation type="journal article" date="2018" name="BMC Genomics">
        <title>Whole genome sequencing and function prediction of 133 gut anaerobes isolated from chicken caecum in pure cultures.</title>
        <authorList>
            <person name="Medvecky M."/>
            <person name="Cejkova D."/>
            <person name="Polansky O."/>
            <person name="Karasova D."/>
            <person name="Kubasova T."/>
            <person name="Cizek A."/>
            <person name="Rychlik I."/>
        </authorList>
    </citation>
    <scope>NUCLEOTIDE SEQUENCE</scope>
    <source>
        <strain evidence="5">An149</strain>
    </source>
</reference>
<accession>A0A1Y4EK08</accession>
<dbReference type="Gene3D" id="1.10.260.40">
    <property type="entry name" value="lambda repressor-like DNA-binding domains"/>
    <property type="match status" value="1"/>
</dbReference>
<proteinExistence type="predicted"/>
<evidence type="ECO:0000313" key="6">
    <source>
        <dbReference type="Proteomes" id="UP000196258"/>
    </source>
</evidence>
<dbReference type="SMART" id="SM00530">
    <property type="entry name" value="HTH_XRE"/>
    <property type="match status" value="1"/>
</dbReference>
<sequence length="117" mass="13375">MTLGENILKLRKKQGLSQEQLGYQIDVTRQTISNWESEDTAPNPEQLKRLSKVFDISIDELLDNEYKSKEILINKVSNTEKLAGMIIKILKVFGIIVILYLIFVAVALIGLFIYSQM</sequence>
<dbReference type="InterPro" id="IPR001387">
    <property type="entry name" value="Cro/C1-type_HTH"/>
</dbReference>
<dbReference type="PANTHER" id="PTHR46558">
    <property type="entry name" value="TRACRIPTIONAL REGULATORY PROTEIN-RELATED-RELATED"/>
    <property type="match status" value="1"/>
</dbReference>
<gene>
    <name evidence="5" type="ORF">B5E91_04815</name>
    <name evidence="4" type="ORF">K8V91_06215</name>
</gene>
<reference evidence="4" key="4">
    <citation type="submission" date="2021-09" db="EMBL/GenBank/DDBJ databases">
        <authorList>
            <person name="Gilroy R."/>
        </authorList>
    </citation>
    <scope>NUCLEOTIDE SEQUENCE</scope>
    <source>
        <strain evidence="4">CHK193-16274</strain>
    </source>
</reference>
<keyword evidence="2" id="KW-0812">Transmembrane</keyword>
<dbReference type="InterPro" id="IPR010982">
    <property type="entry name" value="Lambda_DNA-bd_dom_sf"/>
</dbReference>
<name>A0A1Y4EK08_9FIRM</name>
<dbReference type="EMBL" id="DYWV01000212">
    <property type="protein sequence ID" value="HJF40502.1"/>
    <property type="molecule type" value="Genomic_DNA"/>
</dbReference>
<dbReference type="EMBL" id="NFLB01000004">
    <property type="protein sequence ID" value="OUQ05739.1"/>
    <property type="molecule type" value="Genomic_DNA"/>
</dbReference>
<evidence type="ECO:0000256" key="1">
    <source>
        <dbReference type="ARBA" id="ARBA00023125"/>
    </source>
</evidence>
<reference evidence="6" key="1">
    <citation type="submission" date="2017-04" db="EMBL/GenBank/DDBJ databases">
        <title>Function of individual gut microbiota members based on whole genome sequencing of pure cultures obtained from chicken caecum.</title>
        <authorList>
            <person name="Medvecky M."/>
            <person name="Cejkova D."/>
            <person name="Polansky O."/>
            <person name="Karasova D."/>
            <person name="Kubasova T."/>
            <person name="Cizek A."/>
            <person name="Rychlik I."/>
        </authorList>
    </citation>
    <scope>NUCLEOTIDE SEQUENCE [LARGE SCALE GENOMIC DNA]</scope>
    <source>
        <strain evidence="6">An149</strain>
    </source>
</reference>
<dbReference type="PANTHER" id="PTHR46558:SF13">
    <property type="entry name" value="HTH-TYPE TRANSCRIPTIONAL REGULATOR IMMR"/>
    <property type="match status" value="1"/>
</dbReference>
<dbReference type="SUPFAM" id="SSF47413">
    <property type="entry name" value="lambda repressor-like DNA-binding domains"/>
    <property type="match status" value="1"/>
</dbReference>
<keyword evidence="1" id="KW-0238">DNA-binding</keyword>
<feature type="transmembrane region" description="Helical" evidence="2">
    <location>
        <begin position="92"/>
        <end position="114"/>
    </location>
</feature>
<dbReference type="Proteomes" id="UP000749320">
    <property type="component" value="Unassembled WGS sequence"/>
</dbReference>
<dbReference type="RefSeq" id="WP_087255683.1">
    <property type="nucleotide sequence ID" value="NZ_CAJFOD010000090.1"/>
</dbReference>
<comment type="caution">
    <text evidence="5">The sequence shown here is derived from an EMBL/GenBank/DDBJ whole genome shotgun (WGS) entry which is preliminary data.</text>
</comment>
<dbReference type="Proteomes" id="UP000196258">
    <property type="component" value="Unassembled WGS sequence"/>
</dbReference>
<dbReference type="PROSITE" id="PS50943">
    <property type="entry name" value="HTH_CROC1"/>
    <property type="match status" value="1"/>
</dbReference>
<dbReference type="Pfam" id="PF01381">
    <property type="entry name" value="HTH_3"/>
    <property type="match status" value="1"/>
</dbReference>